<organism evidence="5 6">
    <name type="scientific">Aliikangiella marina</name>
    <dbReference type="NCBI Taxonomy" id="1712262"/>
    <lineage>
        <taxon>Bacteria</taxon>
        <taxon>Pseudomonadati</taxon>
        <taxon>Pseudomonadota</taxon>
        <taxon>Gammaproteobacteria</taxon>
        <taxon>Oceanospirillales</taxon>
        <taxon>Pleioneaceae</taxon>
        <taxon>Aliikangiella</taxon>
    </lineage>
</organism>
<dbReference type="InterPro" id="IPR036388">
    <property type="entry name" value="WH-like_DNA-bd_sf"/>
</dbReference>
<dbReference type="GO" id="GO:0045892">
    <property type="term" value="P:negative regulation of DNA-templated transcription"/>
    <property type="evidence" value="ECO:0007669"/>
    <property type="project" value="InterPro"/>
</dbReference>
<gene>
    <name evidence="5" type="ORF">FLL45_22515</name>
</gene>
<evidence type="ECO:0000313" key="5">
    <source>
        <dbReference type="EMBL" id="TQV71103.1"/>
    </source>
</evidence>
<evidence type="ECO:0000256" key="2">
    <source>
        <dbReference type="ARBA" id="ARBA00023015"/>
    </source>
</evidence>
<dbReference type="InterPro" id="IPR036390">
    <property type="entry name" value="WH_DNA-bd_sf"/>
</dbReference>
<evidence type="ECO:0000256" key="3">
    <source>
        <dbReference type="ARBA" id="ARBA00023125"/>
    </source>
</evidence>
<dbReference type="AlphaFoldDB" id="A0A545T1L7"/>
<keyword evidence="4" id="KW-0804">Transcription</keyword>
<dbReference type="EMBL" id="VIKR01000007">
    <property type="protein sequence ID" value="TQV71103.1"/>
    <property type="molecule type" value="Genomic_DNA"/>
</dbReference>
<dbReference type="Gene3D" id="1.10.10.10">
    <property type="entry name" value="Winged helix-like DNA-binding domain superfamily/Winged helix DNA-binding domain"/>
    <property type="match status" value="1"/>
</dbReference>
<dbReference type="SUPFAM" id="SSF46785">
    <property type="entry name" value="Winged helix' DNA-binding domain"/>
    <property type="match status" value="1"/>
</dbReference>
<name>A0A545T1L7_9GAMM</name>
<dbReference type="RefSeq" id="WP_142944320.1">
    <property type="nucleotide sequence ID" value="NZ_VIKR01000007.1"/>
</dbReference>
<protein>
    <submittedName>
        <fullName evidence="5">BlaI/MecI/CopY family transcriptional regulator</fullName>
    </submittedName>
</protein>
<dbReference type="Pfam" id="PF03965">
    <property type="entry name" value="Penicillinase_R"/>
    <property type="match status" value="1"/>
</dbReference>
<sequence length="125" mass="14259">MQLTNPELEILKLLWKEQPLTAKEIHTQLSGTVNWSYSSTRKTLERMGEKKLVSISLQENKNIYATKVSKVATLAKFAQDFAKRVLEIDGPIPAAMFTGSQILEKEEVEELEQLLNNAKRKKQSQ</sequence>
<comment type="similarity">
    <text evidence="1">Belongs to the BlaI transcriptional regulatory family.</text>
</comment>
<dbReference type="Proteomes" id="UP000317839">
    <property type="component" value="Unassembled WGS sequence"/>
</dbReference>
<reference evidence="5 6" key="1">
    <citation type="submission" date="2019-06" db="EMBL/GenBank/DDBJ databases">
        <title>Draft genome of Aliikangiella marina GYP-15.</title>
        <authorList>
            <person name="Wang G."/>
        </authorList>
    </citation>
    <scope>NUCLEOTIDE SEQUENCE [LARGE SCALE GENOMIC DNA]</scope>
    <source>
        <strain evidence="5 6">GYP-15</strain>
    </source>
</reference>
<dbReference type="GO" id="GO:0003677">
    <property type="term" value="F:DNA binding"/>
    <property type="evidence" value="ECO:0007669"/>
    <property type="project" value="UniProtKB-KW"/>
</dbReference>
<evidence type="ECO:0000256" key="4">
    <source>
        <dbReference type="ARBA" id="ARBA00023163"/>
    </source>
</evidence>
<keyword evidence="3" id="KW-0238">DNA-binding</keyword>
<keyword evidence="6" id="KW-1185">Reference proteome</keyword>
<dbReference type="OrthoDB" id="279010at2"/>
<accession>A0A545T1L7</accession>
<dbReference type="InterPro" id="IPR005650">
    <property type="entry name" value="BlaI_family"/>
</dbReference>
<evidence type="ECO:0000313" key="6">
    <source>
        <dbReference type="Proteomes" id="UP000317839"/>
    </source>
</evidence>
<keyword evidence="2" id="KW-0805">Transcription regulation</keyword>
<proteinExistence type="inferred from homology"/>
<comment type="caution">
    <text evidence="5">The sequence shown here is derived from an EMBL/GenBank/DDBJ whole genome shotgun (WGS) entry which is preliminary data.</text>
</comment>
<evidence type="ECO:0000256" key="1">
    <source>
        <dbReference type="ARBA" id="ARBA00011046"/>
    </source>
</evidence>